<evidence type="ECO:0000259" key="4">
    <source>
        <dbReference type="SMART" id="SM00305"/>
    </source>
</evidence>
<dbReference type="Proteomes" id="UP000663864">
    <property type="component" value="Unassembled WGS sequence"/>
</dbReference>
<dbReference type="CDD" id="cd00081">
    <property type="entry name" value="Hint"/>
    <property type="match status" value="1"/>
</dbReference>
<keyword evidence="1" id="KW-0217">Developmental protein</keyword>
<dbReference type="EMBL" id="CAJNOH010002049">
    <property type="protein sequence ID" value="CAF1269240.1"/>
    <property type="molecule type" value="Genomic_DNA"/>
</dbReference>
<gene>
    <name evidence="13" type="ORF">FNK824_LOCUS33910</name>
    <name evidence="12" type="ORF">JBS370_LOCUS29689</name>
    <name evidence="10" type="ORF">JXQ802_LOCUS43482</name>
    <name evidence="11" type="ORF">OTI717_LOCUS29996</name>
    <name evidence="7" type="ORF">PYM288_LOCUS28288</name>
    <name evidence="6" type="ORF">RFH988_LOCUS27644</name>
    <name evidence="9" type="ORF">SEV965_LOCUS29864</name>
    <name evidence="8" type="ORF">ZHD862_LOCUS30592</name>
</gene>
<dbReference type="EMBL" id="CAJNOT010002908">
    <property type="protein sequence ID" value="CAF1351618.1"/>
    <property type="molecule type" value="Genomic_DNA"/>
</dbReference>
<dbReference type="EMBL" id="CAJNOU010003093">
    <property type="protein sequence ID" value="CAF1370411.1"/>
    <property type="molecule type" value="Genomic_DNA"/>
</dbReference>
<keyword evidence="14" id="KW-1185">Reference proteome</keyword>
<dbReference type="EMBL" id="CAJOAX010007825">
    <property type="protein sequence ID" value="CAF4019164.1"/>
    <property type="molecule type" value="Genomic_DNA"/>
</dbReference>
<evidence type="ECO:0000313" key="15">
    <source>
        <dbReference type="Proteomes" id="UP000663882"/>
    </source>
</evidence>
<protein>
    <recommendedName>
        <fullName evidence="16">Hint domain-containing protein</fullName>
    </recommendedName>
</protein>
<dbReference type="Proteomes" id="UP000663874">
    <property type="component" value="Unassembled WGS sequence"/>
</dbReference>
<accession>A0A815AQ93</accession>
<dbReference type="GO" id="GO:0007267">
    <property type="term" value="P:cell-cell signaling"/>
    <property type="evidence" value="ECO:0007669"/>
    <property type="project" value="InterPro"/>
</dbReference>
<dbReference type="SUPFAM" id="SSF51294">
    <property type="entry name" value="Hedgehog/intein (Hint) domain"/>
    <property type="match status" value="1"/>
</dbReference>
<dbReference type="GO" id="GO:0016539">
    <property type="term" value="P:intein-mediated protein splicing"/>
    <property type="evidence" value="ECO:0007669"/>
    <property type="project" value="InterPro"/>
</dbReference>
<keyword evidence="2 3" id="KW-0732">Signal</keyword>
<evidence type="ECO:0000313" key="13">
    <source>
        <dbReference type="EMBL" id="CAF4155426.1"/>
    </source>
</evidence>
<comment type="caution">
    <text evidence="6">The sequence shown here is derived from an EMBL/GenBank/DDBJ whole genome shotgun (WGS) entry which is preliminary data.</text>
</comment>
<evidence type="ECO:0000313" key="6">
    <source>
        <dbReference type="EMBL" id="CAF1260391.1"/>
    </source>
</evidence>
<dbReference type="EMBL" id="CAJNOO010002361">
    <property type="protein sequence ID" value="CAF1260391.1"/>
    <property type="molecule type" value="Genomic_DNA"/>
</dbReference>
<dbReference type="Proteomes" id="UP000663870">
    <property type="component" value="Unassembled WGS sequence"/>
</dbReference>
<dbReference type="PANTHER" id="PTHR11889">
    <property type="entry name" value="HEDGEHOG"/>
    <property type="match status" value="1"/>
</dbReference>
<dbReference type="GO" id="GO:0016540">
    <property type="term" value="P:protein autoprocessing"/>
    <property type="evidence" value="ECO:0007669"/>
    <property type="project" value="InterPro"/>
</dbReference>
<sequence length="239" mass="27113">MFIFINIILLLSGINKINGDDGRAGASASSTDVGVGCFSGDSLVILNNGQQKQIDHLKTADEILGVNHFKIIPSEMIIMLDKQTSKQGKFYTFITDSGHKISLTSLHLIPIKYNNNNKIDYIPAKDLQLNDKLYVIINGKLKSSPVRNITIEIKRGYFAPLTMTGTLFVNNVLSSCYASAKSHKWAHLFLTPFRWYYKIGRFFSINQPFGNYQTDGIHWIFEIIYKFVNYIQPSILHQL</sequence>
<name>A0A815AQ93_9BILA</name>
<dbReference type="InterPro" id="IPR003586">
    <property type="entry name" value="Hint_dom_C"/>
</dbReference>
<feature type="domain" description="Hint" evidence="4">
    <location>
        <begin position="138"/>
        <end position="182"/>
    </location>
</feature>
<dbReference type="Proteomes" id="UP000663889">
    <property type="component" value="Unassembled WGS sequence"/>
</dbReference>
<dbReference type="PANTHER" id="PTHR11889:SF31">
    <property type="entry name" value="PROTEIN HEDGEHOG"/>
    <property type="match status" value="1"/>
</dbReference>
<evidence type="ECO:0000313" key="12">
    <source>
        <dbReference type="EMBL" id="CAF4062681.1"/>
    </source>
</evidence>
<feature type="chain" id="PRO_5036226861" description="Hint domain-containing protein" evidence="3">
    <location>
        <begin position="20"/>
        <end position="239"/>
    </location>
</feature>
<dbReference type="Proteomes" id="UP000663854">
    <property type="component" value="Unassembled WGS sequence"/>
</dbReference>
<dbReference type="InterPro" id="IPR001657">
    <property type="entry name" value="Hedgehog"/>
</dbReference>
<dbReference type="OrthoDB" id="10042488at2759"/>
<dbReference type="PROSITE" id="PS50817">
    <property type="entry name" value="INTEIN_N_TER"/>
    <property type="match status" value="1"/>
</dbReference>
<reference evidence="6" key="1">
    <citation type="submission" date="2021-02" db="EMBL/GenBank/DDBJ databases">
        <authorList>
            <person name="Nowell W R."/>
        </authorList>
    </citation>
    <scope>NUCLEOTIDE SEQUENCE</scope>
</reference>
<dbReference type="Proteomes" id="UP000663823">
    <property type="component" value="Unassembled WGS sequence"/>
</dbReference>
<dbReference type="Pfam" id="PF01079">
    <property type="entry name" value="Hint"/>
    <property type="match status" value="1"/>
</dbReference>
<evidence type="ECO:0000313" key="7">
    <source>
        <dbReference type="EMBL" id="CAF1269240.1"/>
    </source>
</evidence>
<feature type="signal peptide" evidence="3">
    <location>
        <begin position="1"/>
        <end position="19"/>
    </location>
</feature>
<dbReference type="EMBL" id="CAJOBD010006504">
    <property type="protein sequence ID" value="CAF4062681.1"/>
    <property type="molecule type" value="Genomic_DNA"/>
</dbReference>
<evidence type="ECO:0000313" key="11">
    <source>
        <dbReference type="EMBL" id="CAF4019164.1"/>
    </source>
</evidence>
<dbReference type="InterPro" id="IPR036844">
    <property type="entry name" value="Hint_dom_sf"/>
</dbReference>
<dbReference type="InterPro" id="IPR006141">
    <property type="entry name" value="Intein_N"/>
</dbReference>
<evidence type="ECO:0000313" key="9">
    <source>
        <dbReference type="EMBL" id="CAF1370411.1"/>
    </source>
</evidence>
<dbReference type="AlphaFoldDB" id="A0A815AQ93"/>
<evidence type="ECO:0000313" key="10">
    <source>
        <dbReference type="EMBL" id="CAF1548875.1"/>
    </source>
</evidence>
<dbReference type="EMBL" id="CAJNOL010003145">
    <property type="protein sequence ID" value="CAF1548875.1"/>
    <property type="molecule type" value="Genomic_DNA"/>
</dbReference>
<evidence type="ECO:0000313" key="14">
    <source>
        <dbReference type="Proteomes" id="UP000663870"/>
    </source>
</evidence>
<evidence type="ECO:0000256" key="1">
    <source>
        <dbReference type="ARBA" id="ARBA00022473"/>
    </source>
</evidence>
<dbReference type="InterPro" id="IPR050387">
    <property type="entry name" value="Hedgehog_Signaling"/>
</dbReference>
<dbReference type="Proteomes" id="UP000663882">
    <property type="component" value="Unassembled WGS sequence"/>
</dbReference>
<feature type="domain" description="Hint" evidence="5">
    <location>
        <begin position="35"/>
        <end position="137"/>
    </location>
</feature>
<evidence type="ECO:0000256" key="2">
    <source>
        <dbReference type="ARBA" id="ARBA00022729"/>
    </source>
</evidence>
<evidence type="ECO:0000259" key="5">
    <source>
        <dbReference type="SMART" id="SM00306"/>
    </source>
</evidence>
<evidence type="ECO:0000313" key="8">
    <source>
        <dbReference type="EMBL" id="CAF1351618.1"/>
    </source>
</evidence>
<evidence type="ECO:0000256" key="3">
    <source>
        <dbReference type="SAM" id="SignalP"/>
    </source>
</evidence>
<dbReference type="GO" id="GO:0048731">
    <property type="term" value="P:system development"/>
    <property type="evidence" value="ECO:0007669"/>
    <property type="project" value="UniProtKB-ARBA"/>
</dbReference>
<proteinExistence type="predicted"/>
<dbReference type="Gene3D" id="2.170.16.10">
    <property type="entry name" value="Hedgehog/Intein (Hint) domain"/>
    <property type="match status" value="1"/>
</dbReference>
<dbReference type="EMBL" id="CAJOBE010012802">
    <property type="protein sequence ID" value="CAF4155426.1"/>
    <property type="molecule type" value="Genomic_DNA"/>
</dbReference>
<organism evidence="6 15">
    <name type="scientific">Rotaria sordida</name>
    <dbReference type="NCBI Taxonomy" id="392033"/>
    <lineage>
        <taxon>Eukaryota</taxon>
        <taxon>Metazoa</taxon>
        <taxon>Spiralia</taxon>
        <taxon>Gnathifera</taxon>
        <taxon>Rotifera</taxon>
        <taxon>Eurotatoria</taxon>
        <taxon>Bdelloidea</taxon>
        <taxon>Philodinida</taxon>
        <taxon>Philodinidae</taxon>
        <taxon>Rotaria</taxon>
    </lineage>
</organism>
<dbReference type="SMART" id="SM00305">
    <property type="entry name" value="HintC"/>
    <property type="match status" value="1"/>
</dbReference>
<dbReference type="SMART" id="SM00306">
    <property type="entry name" value="HintN"/>
    <property type="match status" value="1"/>
</dbReference>
<dbReference type="PRINTS" id="PR00632">
    <property type="entry name" value="SONICHHOG"/>
</dbReference>
<evidence type="ECO:0008006" key="16">
    <source>
        <dbReference type="Google" id="ProtNLM"/>
    </source>
</evidence>
<dbReference type="InterPro" id="IPR003587">
    <property type="entry name" value="Hint_dom_N"/>
</dbReference>
<dbReference type="Proteomes" id="UP000663836">
    <property type="component" value="Unassembled WGS sequence"/>
</dbReference>
<dbReference type="InterPro" id="IPR001767">
    <property type="entry name" value="Hedgehog_Hint"/>
</dbReference>